<feature type="region of interest" description="Disordered" evidence="1">
    <location>
        <begin position="194"/>
        <end position="222"/>
    </location>
</feature>
<gene>
    <name evidence="2" type="ORF">DAPPUDRAFT_318704</name>
</gene>
<evidence type="ECO:0000313" key="3">
    <source>
        <dbReference type="Proteomes" id="UP000000305"/>
    </source>
</evidence>
<dbReference type="Proteomes" id="UP000000305">
    <property type="component" value="Unassembled WGS sequence"/>
</dbReference>
<evidence type="ECO:0000256" key="1">
    <source>
        <dbReference type="SAM" id="MobiDB-lite"/>
    </source>
</evidence>
<dbReference type="InParanoid" id="E9GK36"/>
<protein>
    <submittedName>
        <fullName evidence="2">Uncharacterized protein</fullName>
    </submittedName>
</protein>
<accession>E9GK36</accession>
<name>E9GK36_DAPPU</name>
<evidence type="ECO:0000313" key="2">
    <source>
        <dbReference type="EMBL" id="EFX80117.1"/>
    </source>
</evidence>
<dbReference type="HOGENOM" id="CLU_1195903_0_0_1"/>
<organism evidence="2 3">
    <name type="scientific">Daphnia pulex</name>
    <name type="common">Water flea</name>
    <dbReference type="NCBI Taxonomy" id="6669"/>
    <lineage>
        <taxon>Eukaryota</taxon>
        <taxon>Metazoa</taxon>
        <taxon>Ecdysozoa</taxon>
        <taxon>Arthropoda</taxon>
        <taxon>Crustacea</taxon>
        <taxon>Branchiopoda</taxon>
        <taxon>Diplostraca</taxon>
        <taxon>Cladocera</taxon>
        <taxon>Anomopoda</taxon>
        <taxon>Daphniidae</taxon>
        <taxon>Daphnia</taxon>
    </lineage>
</organism>
<dbReference type="KEGG" id="dpx:DAPPUDRAFT_318704"/>
<proteinExistence type="predicted"/>
<keyword evidence="3" id="KW-1185">Reference proteome</keyword>
<feature type="compositionally biased region" description="Acidic residues" evidence="1">
    <location>
        <begin position="204"/>
        <end position="222"/>
    </location>
</feature>
<dbReference type="AlphaFoldDB" id="E9GK36"/>
<reference evidence="2 3" key="1">
    <citation type="journal article" date="2011" name="Science">
        <title>The ecoresponsive genome of Daphnia pulex.</title>
        <authorList>
            <person name="Colbourne J.K."/>
            <person name="Pfrender M.E."/>
            <person name="Gilbert D."/>
            <person name="Thomas W.K."/>
            <person name="Tucker A."/>
            <person name="Oakley T.H."/>
            <person name="Tokishita S."/>
            <person name="Aerts A."/>
            <person name="Arnold G.J."/>
            <person name="Basu M.K."/>
            <person name="Bauer D.J."/>
            <person name="Caceres C.E."/>
            <person name="Carmel L."/>
            <person name="Casola C."/>
            <person name="Choi J.H."/>
            <person name="Detter J.C."/>
            <person name="Dong Q."/>
            <person name="Dusheyko S."/>
            <person name="Eads B.D."/>
            <person name="Frohlich T."/>
            <person name="Geiler-Samerotte K.A."/>
            <person name="Gerlach D."/>
            <person name="Hatcher P."/>
            <person name="Jogdeo S."/>
            <person name="Krijgsveld J."/>
            <person name="Kriventseva E.V."/>
            <person name="Kultz D."/>
            <person name="Laforsch C."/>
            <person name="Lindquist E."/>
            <person name="Lopez J."/>
            <person name="Manak J.R."/>
            <person name="Muller J."/>
            <person name="Pangilinan J."/>
            <person name="Patwardhan R.P."/>
            <person name="Pitluck S."/>
            <person name="Pritham E.J."/>
            <person name="Rechtsteiner A."/>
            <person name="Rho M."/>
            <person name="Rogozin I.B."/>
            <person name="Sakarya O."/>
            <person name="Salamov A."/>
            <person name="Schaack S."/>
            <person name="Shapiro H."/>
            <person name="Shiga Y."/>
            <person name="Skalitzky C."/>
            <person name="Smith Z."/>
            <person name="Souvorov A."/>
            <person name="Sung W."/>
            <person name="Tang Z."/>
            <person name="Tsuchiya D."/>
            <person name="Tu H."/>
            <person name="Vos H."/>
            <person name="Wang M."/>
            <person name="Wolf Y.I."/>
            <person name="Yamagata H."/>
            <person name="Yamada T."/>
            <person name="Ye Y."/>
            <person name="Shaw J.R."/>
            <person name="Andrews J."/>
            <person name="Crease T.J."/>
            <person name="Tang H."/>
            <person name="Lucas S.M."/>
            <person name="Robertson H.M."/>
            <person name="Bork P."/>
            <person name="Koonin E.V."/>
            <person name="Zdobnov E.M."/>
            <person name="Grigoriev I.V."/>
            <person name="Lynch M."/>
            <person name="Boore J.L."/>
        </authorList>
    </citation>
    <scope>NUCLEOTIDE SEQUENCE [LARGE SCALE GENOMIC DNA]</scope>
</reference>
<dbReference type="EMBL" id="GL732548">
    <property type="protein sequence ID" value="EFX80117.1"/>
    <property type="molecule type" value="Genomic_DNA"/>
</dbReference>
<sequence>MRQLSSARANVALDHVQNIVDDNTPFALPQRDHLVESVGNFFLSYLLDWRTLQQRNPTARSSATETICVMGMPSRIDDGYFYEPGNQQSDLANANNELADCRLALQRENTTIDELKTAVSETIIYESGDVAVKKQNEAVGVAVEMQPETANVAVQMQSVNADVAQMQRVKVGVAVQKQLEDVVVAVQEQSEKDAALISQHESEEMSDAPSDPDNDVSDYDDNFFDKEVLQQL</sequence>